<dbReference type="Pfam" id="PF01532">
    <property type="entry name" value="Glyco_hydro_47"/>
    <property type="match status" value="1"/>
</dbReference>
<comment type="cofactor">
    <cofactor evidence="6">
        <name>Ca(2+)</name>
        <dbReference type="ChEBI" id="CHEBI:29108"/>
    </cofactor>
</comment>
<dbReference type="GO" id="GO:0044322">
    <property type="term" value="C:endoplasmic reticulum quality control compartment"/>
    <property type="evidence" value="ECO:0007669"/>
    <property type="project" value="GOC"/>
</dbReference>
<comment type="similarity">
    <text evidence="2 7">Belongs to the glycosyl hydrolase 47 family.</text>
</comment>
<evidence type="ECO:0000256" key="6">
    <source>
        <dbReference type="PIRSR" id="PIRSR601382-2"/>
    </source>
</evidence>
<dbReference type="InterPro" id="IPR012341">
    <property type="entry name" value="6hp_glycosidase-like_sf"/>
</dbReference>
<keyword evidence="8" id="KW-0812">Transmembrane</keyword>
<keyword evidence="7" id="KW-0326">Glycosidase</keyword>
<evidence type="ECO:0000256" key="1">
    <source>
        <dbReference type="ARBA" id="ARBA00004240"/>
    </source>
</evidence>
<evidence type="ECO:0000256" key="7">
    <source>
        <dbReference type="RuleBase" id="RU361193"/>
    </source>
</evidence>
<comment type="subcellular location">
    <subcellularLocation>
        <location evidence="1">Endoplasmic reticulum</location>
    </subcellularLocation>
</comment>
<evidence type="ECO:0000256" key="5">
    <source>
        <dbReference type="PIRSR" id="PIRSR601382-1"/>
    </source>
</evidence>
<keyword evidence="6" id="KW-0479">Metal-binding</keyword>
<feature type="binding site" evidence="6">
    <location>
        <position position="512"/>
    </location>
    <ligand>
        <name>Ca(2+)</name>
        <dbReference type="ChEBI" id="CHEBI:29108"/>
    </ligand>
</feature>
<dbReference type="InterPro" id="IPR044674">
    <property type="entry name" value="EDEM1/2/3"/>
</dbReference>
<dbReference type="Gene3D" id="1.50.10.10">
    <property type="match status" value="1"/>
</dbReference>
<dbReference type="EC" id="3.2.1.-" evidence="7"/>
<evidence type="ECO:0000256" key="8">
    <source>
        <dbReference type="SAM" id="Phobius"/>
    </source>
</evidence>
<keyword evidence="4" id="KW-0325">Glycoprotein</keyword>
<keyword evidence="8" id="KW-1133">Transmembrane helix</keyword>
<evidence type="ECO:0000256" key="3">
    <source>
        <dbReference type="ARBA" id="ARBA00022824"/>
    </source>
</evidence>
<evidence type="ECO:0000256" key="2">
    <source>
        <dbReference type="ARBA" id="ARBA00007658"/>
    </source>
</evidence>
<keyword evidence="8" id="KW-0472">Membrane</keyword>
<organism evidence="9">
    <name type="scientific">Trypanosoma congolense (strain IL3000)</name>
    <dbReference type="NCBI Taxonomy" id="1068625"/>
    <lineage>
        <taxon>Eukaryota</taxon>
        <taxon>Discoba</taxon>
        <taxon>Euglenozoa</taxon>
        <taxon>Kinetoplastea</taxon>
        <taxon>Metakinetoplastina</taxon>
        <taxon>Trypanosomatida</taxon>
        <taxon>Trypanosomatidae</taxon>
        <taxon>Trypanosoma</taxon>
        <taxon>Nannomonas</taxon>
    </lineage>
</organism>
<dbReference type="GO" id="GO:0005509">
    <property type="term" value="F:calcium ion binding"/>
    <property type="evidence" value="ECO:0007669"/>
    <property type="project" value="InterPro"/>
</dbReference>
<feature type="active site" description="Proton donor" evidence="5">
    <location>
        <position position="143"/>
    </location>
</feature>
<name>G0URQ2_TRYCI</name>
<feature type="active site" evidence="5">
    <location>
        <position position="286"/>
    </location>
</feature>
<dbReference type="VEuPathDB" id="TriTrypDB:TcIL3000_8_2830"/>
<protein>
    <recommendedName>
        <fullName evidence="7">alpha-1,2-Mannosidase</fullName>
        <ecNumber evidence="7">3.2.1.-</ecNumber>
    </recommendedName>
</protein>
<feature type="transmembrane region" description="Helical" evidence="8">
    <location>
        <begin position="12"/>
        <end position="28"/>
    </location>
</feature>
<sequence>MVDSLCSLDSRLRVIVVFLIGFVFHSFVNSNVGDLDGARGAEETGDGWRNASGVNPIQAEMRSYVRDMISHAFGSYIKYAFPKDELRPVSGSGENTMGGYGWTLIDSLDTLAVAGFHKEFRRHAKWVEEKVTFDIDQTVSVFETTIRALGGLLAAHFMYEEGVVEVIPSEHDYNGGLLRLAVDLADRLMPCFDTATGIPYGSINLRSGVCTGGTVVANNAGAGTMLLEMTVLSRITGDGKYERAARRASEALFAARDSQTELMGMYISINSGQFSSSESSVAGNIDSTIEYFIKSHSMTGDIGDWERYERTARAVNRYVRKGGMLLAASMYSGRRSQTSQESLSSFYPGNLVLGGHHQEAVGSTWPIHTFFKHFGVLPEIYSLVSGEPSSRSHDYIGRPEHVESLYMLYRATRDPAYLVMGKEIALAINLRMRTPYGFSSLNDVRYPHDDGRHRDSMESFFIAETLKYLYLLFDECNVIHVHGRMGGPASPHCTANVTVRGGEGHVGWLFNTEAHLFPNTAEWWSPSASEEPEVKVDDDGAELQRRRLEVLDGLIESFEEVSDGSLRRSDRGSAAPYQFHCANHALSDVGRLSKSVIR</sequence>
<dbReference type="GO" id="GO:0016020">
    <property type="term" value="C:membrane"/>
    <property type="evidence" value="ECO:0007669"/>
    <property type="project" value="InterPro"/>
</dbReference>
<dbReference type="AlphaFoldDB" id="G0URQ2"/>
<dbReference type="GO" id="GO:0005975">
    <property type="term" value="P:carbohydrate metabolic process"/>
    <property type="evidence" value="ECO:0007669"/>
    <property type="project" value="InterPro"/>
</dbReference>
<dbReference type="PANTHER" id="PTHR45679:SF5">
    <property type="entry name" value="ER DEGRADATION-ENHANCING ALPHA-MANNOSIDASE-LIKE PROTEIN 1"/>
    <property type="match status" value="1"/>
</dbReference>
<dbReference type="EMBL" id="HE575321">
    <property type="protein sequence ID" value="CCC92064.1"/>
    <property type="molecule type" value="Genomic_DNA"/>
</dbReference>
<keyword evidence="3" id="KW-0256">Endoplasmic reticulum</keyword>
<dbReference type="SUPFAM" id="SSF48225">
    <property type="entry name" value="Seven-hairpin glycosidases"/>
    <property type="match status" value="1"/>
</dbReference>
<accession>G0URQ2</accession>
<dbReference type="InterPro" id="IPR001382">
    <property type="entry name" value="Glyco_hydro_47"/>
</dbReference>
<proteinExistence type="inferred from homology"/>
<reference evidence="9" key="1">
    <citation type="journal article" date="2012" name="Proc. Natl. Acad. Sci. U.S.A.">
        <title>Antigenic diversity is generated by distinct evolutionary mechanisms in African trypanosome species.</title>
        <authorList>
            <person name="Jackson A.P."/>
            <person name="Berry A."/>
            <person name="Aslett M."/>
            <person name="Allison H.C."/>
            <person name="Burton P."/>
            <person name="Vavrova-Anderson J."/>
            <person name="Brown R."/>
            <person name="Browne H."/>
            <person name="Corton N."/>
            <person name="Hauser H."/>
            <person name="Gamble J."/>
            <person name="Gilderthorp R."/>
            <person name="Marcello L."/>
            <person name="McQuillan J."/>
            <person name="Otto T.D."/>
            <person name="Quail M.A."/>
            <person name="Sanders M.J."/>
            <person name="van Tonder A."/>
            <person name="Ginger M.L."/>
            <person name="Field M.C."/>
            <person name="Barry J.D."/>
            <person name="Hertz-Fowler C."/>
            <person name="Berriman M."/>
        </authorList>
    </citation>
    <scope>NUCLEOTIDE SEQUENCE</scope>
    <source>
        <strain evidence="9">IL3000</strain>
    </source>
</reference>
<dbReference type="InterPro" id="IPR036026">
    <property type="entry name" value="Seven-hairpin_glycosidases"/>
</dbReference>
<dbReference type="SMR" id="G0URQ2"/>
<dbReference type="GO" id="GO:1904380">
    <property type="term" value="P:endoplasmic reticulum mannose trimming"/>
    <property type="evidence" value="ECO:0007669"/>
    <property type="project" value="InterPro"/>
</dbReference>
<dbReference type="PANTHER" id="PTHR45679">
    <property type="entry name" value="ER DEGRADATION-ENHANCING ALPHA-MANNOSIDASE-LIKE PROTEIN 2"/>
    <property type="match status" value="1"/>
</dbReference>
<evidence type="ECO:0000313" key="9">
    <source>
        <dbReference type="EMBL" id="CCC92064.1"/>
    </source>
</evidence>
<feature type="active site" evidence="5">
    <location>
        <position position="400"/>
    </location>
</feature>
<keyword evidence="6" id="KW-0106">Calcium</keyword>
<dbReference type="GO" id="GO:0004571">
    <property type="term" value="F:mannosyl-oligosaccharide 1,2-alpha-mannosidase activity"/>
    <property type="evidence" value="ECO:0007669"/>
    <property type="project" value="InterPro"/>
</dbReference>
<keyword evidence="7" id="KW-0378">Hydrolase</keyword>
<gene>
    <name evidence="9" type="ORF">TCIL3000_8_2830</name>
</gene>
<dbReference type="FunFam" id="1.50.10.10:FF:000091">
    <property type="entry name" value="alpha-1,2-Mannosidase"/>
    <property type="match status" value="1"/>
</dbReference>
<dbReference type="PRINTS" id="PR00747">
    <property type="entry name" value="GLYHDRLASE47"/>
</dbReference>
<feature type="active site" description="Proton donor" evidence="5">
    <location>
        <position position="379"/>
    </location>
</feature>
<evidence type="ECO:0000256" key="4">
    <source>
        <dbReference type="ARBA" id="ARBA00023180"/>
    </source>
</evidence>